<evidence type="ECO:0000313" key="5">
    <source>
        <dbReference type="Proteomes" id="UP001651880"/>
    </source>
</evidence>
<dbReference type="RefSeq" id="WP_255227798.1">
    <property type="nucleotide sequence ID" value="NZ_JAJEKE010000010.1"/>
</dbReference>
<dbReference type="PANTHER" id="PTHR30303:SF4">
    <property type="entry name" value="HYDROGENASE EXPRESSION_FORMATION PROTEIN HYPE"/>
    <property type="match status" value="1"/>
</dbReference>
<dbReference type="Pfam" id="PF02769">
    <property type="entry name" value="AIRS_C"/>
    <property type="match status" value="1"/>
</dbReference>
<protein>
    <submittedName>
        <fullName evidence="4">AIR synthase family protein</fullName>
    </submittedName>
</protein>
<evidence type="ECO:0000313" key="4">
    <source>
        <dbReference type="EMBL" id="MCQ1530279.1"/>
    </source>
</evidence>
<dbReference type="InterPro" id="IPR016188">
    <property type="entry name" value="PurM-like_N"/>
</dbReference>
<feature type="domain" description="PurM-like N-terminal" evidence="2">
    <location>
        <begin position="33"/>
        <end position="139"/>
    </location>
</feature>
<dbReference type="PANTHER" id="PTHR30303">
    <property type="entry name" value="HYDROGENASE ISOENZYMES FORMATION PROTEIN HYPE"/>
    <property type="match status" value="1"/>
</dbReference>
<dbReference type="InterPro" id="IPR011854">
    <property type="entry name" value="HypE"/>
</dbReference>
<accession>A0ABT1NGC4</accession>
<dbReference type="InterPro" id="IPR010918">
    <property type="entry name" value="PurM-like_C_dom"/>
</dbReference>
<proteinExistence type="inferred from homology"/>
<dbReference type="SUPFAM" id="SSF55326">
    <property type="entry name" value="PurM N-terminal domain-like"/>
    <property type="match status" value="1"/>
</dbReference>
<feature type="domain" description="PurM-like C-terminal" evidence="3">
    <location>
        <begin position="151"/>
        <end position="303"/>
    </location>
</feature>
<dbReference type="PIRSF" id="PIRSF005644">
    <property type="entry name" value="Hdrgns_mtr_HypE"/>
    <property type="match status" value="1"/>
</dbReference>
<dbReference type="Gene3D" id="3.90.650.10">
    <property type="entry name" value="PurM-like C-terminal domain"/>
    <property type="match status" value="1"/>
</dbReference>
<comment type="similarity">
    <text evidence="1">Belongs to the HypE family.</text>
</comment>
<comment type="caution">
    <text evidence="4">The sequence shown here is derived from an EMBL/GenBank/DDBJ whole genome shotgun (WGS) entry which is preliminary data.</text>
</comment>
<gene>
    <name evidence="4" type="ORF">LJD61_12060</name>
</gene>
<evidence type="ECO:0000259" key="3">
    <source>
        <dbReference type="Pfam" id="PF02769"/>
    </source>
</evidence>
<sequence length="334" mass="35024">MKIGKVPPEILKSSVYPYLGSMRKEVLVHSGFGEDCSIIDFGENVAVASTDPITGANKNSGYLSVFISCNDIAACGANPLGILVTLLLPAGADELMLKDLMEGIHDASRQIGIEILGGHSEITDAVIKPVVSVTALGIAKKNEYVTSSGARPGDDVIVTKALGLEGTSILASDYEDILKAELSPELLHRAQSFIKKIGAVEDGLAAAKAGASAMHDITEGGLLGAVYEIAEASGTGVRIIKEKLPILPETRAICDFFRIDPLGLISSGSMLICAPKGDEVVKALAARGIDASIIGKITEKDKLLVSGDDCIAITPPERDELYVAAERAEKIFLP</sequence>
<dbReference type="Gene3D" id="3.30.1330.10">
    <property type="entry name" value="PurM-like, N-terminal domain"/>
    <property type="match status" value="1"/>
</dbReference>
<evidence type="ECO:0000256" key="1">
    <source>
        <dbReference type="ARBA" id="ARBA00006243"/>
    </source>
</evidence>
<dbReference type="CDD" id="cd06061">
    <property type="entry name" value="PurM-like1"/>
    <property type="match status" value="1"/>
</dbReference>
<dbReference type="InterPro" id="IPR036921">
    <property type="entry name" value="PurM-like_N_sf"/>
</dbReference>
<dbReference type="EMBL" id="JAJEKE010000010">
    <property type="protein sequence ID" value="MCQ1530279.1"/>
    <property type="molecule type" value="Genomic_DNA"/>
</dbReference>
<dbReference type="Proteomes" id="UP001651880">
    <property type="component" value="Unassembled WGS sequence"/>
</dbReference>
<dbReference type="SUPFAM" id="SSF56042">
    <property type="entry name" value="PurM C-terminal domain-like"/>
    <property type="match status" value="1"/>
</dbReference>
<keyword evidence="5" id="KW-1185">Reference proteome</keyword>
<name>A0ABT1NGC4_9FIRM</name>
<dbReference type="Pfam" id="PF00586">
    <property type="entry name" value="AIRS"/>
    <property type="match status" value="1"/>
</dbReference>
<reference evidence="4 5" key="1">
    <citation type="submission" date="2021-10" db="EMBL/GenBank/DDBJ databases">
        <title>Lutispora strain m25 sp. nov., a thermophilic, non-spore-forming bacterium isolated from a lab-scale methanogenic bioreactor digesting anaerobic sludge.</title>
        <authorList>
            <person name="El Houari A."/>
            <person name="Mcdonald J."/>
        </authorList>
    </citation>
    <scope>NUCLEOTIDE SEQUENCE [LARGE SCALE GENOMIC DNA]</scope>
    <source>
        <strain evidence="5">m25</strain>
    </source>
</reference>
<evidence type="ECO:0000259" key="2">
    <source>
        <dbReference type="Pfam" id="PF00586"/>
    </source>
</evidence>
<organism evidence="4 5">
    <name type="scientific">Lutispora saccharofermentans</name>
    <dbReference type="NCBI Taxonomy" id="3024236"/>
    <lineage>
        <taxon>Bacteria</taxon>
        <taxon>Bacillati</taxon>
        <taxon>Bacillota</taxon>
        <taxon>Clostridia</taxon>
        <taxon>Lutisporales</taxon>
        <taxon>Lutisporaceae</taxon>
        <taxon>Lutispora</taxon>
    </lineage>
</organism>
<dbReference type="InterPro" id="IPR036676">
    <property type="entry name" value="PurM-like_C_sf"/>
</dbReference>